<proteinExistence type="predicted"/>
<dbReference type="KEGG" id="more:E1B28_010631"/>
<protein>
    <recommendedName>
        <fullName evidence="3">BTB domain-containing protein</fullName>
    </recommendedName>
</protein>
<evidence type="ECO:0008006" key="3">
    <source>
        <dbReference type="Google" id="ProtNLM"/>
    </source>
</evidence>
<dbReference type="GeneID" id="66079707"/>
<accession>A0A9P7RY69</accession>
<evidence type="ECO:0000313" key="1">
    <source>
        <dbReference type="EMBL" id="KAG7091612.1"/>
    </source>
</evidence>
<dbReference type="OrthoDB" id="3184970at2759"/>
<comment type="caution">
    <text evidence="1">The sequence shown here is derived from an EMBL/GenBank/DDBJ whole genome shotgun (WGS) entry which is preliminary data.</text>
</comment>
<evidence type="ECO:0000313" key="2">
    <source>
        <dbReference type="Proteomes" id="UP001049176"/>
    </source>
</evidence>
<dbReference type="RefSeq" id="XP_043008082.1">
    <property type="nucleotide sequence ID" value="XM_043155610.1"/>
</dbReference>
<organism evidence="1 2">
    <name type="scientific">Marasmius oreades</name>
    <name type="common">fairy-ring Marasmius</name>
    <dbReference type="NCBI Taxonomy" id="181124"/>
    <lineage>
        <taxon>Eukaryota</taxon>
        <taxon>Fungi</taxon>
        <taxon>Dikarya</taxon>
        <taxon>Basidiomycota</taxon>
        <taxon>Agaricomycotina</taxon>
        <taxon>Agaricomycetes</taxon>
        <taxon>Agaricomycetidae</taxon>
        <taxon>Agaricales</taxon>
        <taxon>Marasmiineae</taxon>
        <taxon>Marasmiaceae</taxon>
        <taxon>Marasmius</taxon>
    </lineage>
</organism>
<gene>
    <name evidence="1" type="ORF">E1B28_010631</name>
</gene>
<dbReference type="AlphaFoldDB" id="A0A9P7RY69"/>
<dbReference type="Proteomes" id="UP001049176">
    <property type="component" value="Chromosome 6"/>
</dbReference>
<reference evidence="1" key="1">
    <citation type="journal article" date="2021" name="Genome Biol. Evol.">
        <title>The assembled and annotated genome of the fairy-ring fungus Marasmius oreades.</title>
        <authorList>
            <person name="Hiltunen M."/>
            <person name="Ament-Velasquez S.L."/>
            <person name="Johannesson H."/>
        </authorList>
    </citation>
    <scope>NUCLEOTIDE SEQUENCE</scope>
    <source>
        <strain evidence="1">03SP1</strain>
    </source>
</reference>
<dbReference type="EMBL" id="CM032186">
    <property type="protein sequence ID" value="KAG7091612.1"/>
    <property type="molecule type" value="Genomic_DNA"/>
</dbReference>
<keyword evidence="2" id="KW-1185">Reference proteome</keyword>
<name>A0A9P7RY69_9AGAR</name>
<sequence length="298" mass="34513">MPSLEQLIDDNTLPDDGEAWDCPCKGCTIPVDITLQSSDGIHFGAHKKNLEYFSEGFPPVEWTDEKTDEIVELSEKEIVLELLLRFMHNAALPILSKECSGWNINDLLAFIDAVEKYGVFIALQAGDEALRSRASELSAEELLKVLLRKAARSDSSDIDVFARQSLKIPMMVGLNILEAHPRIFMIWCRYQLEWKEWKDEYHQEMFKMRRCHRNVNDEDCKVLRNYLNVFHPIIRKIGGEFPDLHHFEQAVNLLSSIPTVGKFCQLQCSSFKNWRDAFRELFRKQKRWVDCISVSGSN</sequence>